<gene>
    <name evidence="14 17" type="primary">cysC</name>
    <name evidence="17" type="ORF">HX845_18800</name>
</gene>
<sequence>MNRLATIPLEKPQIRPYTLALSTARRAAIKHQRPCCIWLTGLSGSGKSTLANELELQLNRRGLHTFLLDGDNVRNGLCSDLGMSARARKENIRRVSEVARLMVDAGLIVIVSAISPFRADREVARSLFQPQEFSCVYVSTPFDVCAQRDPKGLYKAALAGRIKDFTGLDSPYEAPLDADCEIDTTSMSLEDCTQALLAFLINKRTISDGEASHLKP</sequence>
<evidence type="ECO:0000256" key="15">
    <source>
        <dbReference type="RuleBase" id="RU004347"/>
    </source>
</evidence>
<dbReference type="CDD" id="cd02027">
    <property type="entry name" value="APSK"/>
    <property type="match status" value="1"/>
</dbReference>
<comment type="catalytic activity">
    <reaction evidence="1 14 15">
        <text>adenosine 5'-phosphosulfate + ATP = 3'-phosphoadenylyl sulfate + ADP + H(+)</text>
        <dbReference type="Rhea" id="RHEA:24152"/>
        <dbReference type="ChEBI" id="CHEBI:15378"/>
        <dbReference type="ChEBI" id="CHEBI:30616"/>
        <dbReference type="ChEBI" id="CHEBI:58243"/>
        <dbReference type="ChEBI" id="CHEBI:58339"/>
        <dbReference type="ChEBI" id="CHEBI:456216"/>
        <dbReference type="EC" id="2.7.1.25"/>
    </reaction>
</comment>
<evidence type="ECO:0000256" key="2">
    <source>
        <dbReference type="ARBA" id="ARBA00002632"/>
    </source>
</evidence>
<dbReference type="UniPathway" id="UPA00140">
    <property type="reaction ID" value="UER00205"/>
</dbReference>
<dbReference type="EMBL" id="JACAQE010000006">
    <property type="protein sequence ID" value="NWC15720.1"/>
    <property type="molecule type" value="Genomic_DNA"/>
</dbReference>
<feature type="active site" description="Phosphoserine intermediate" evidence="14">
    <location>
        <position position="115"/>
    </location>
</feature>
<feature type="binding site" evidence="14">
    <location>
        <begin position="41"/>
        <end position="48"/>
    </location>
    <ligand>
        <name>ATP</name>
        <dbReference type="ChEBI" id="CHEBI:30616"/>
    </ligand>
</feature>
<dbReference type="Proteomes" id="UP000517547">
    <property type="component" value="Unassembled WGS sequence"/>
</dbReference>
<proteinExistence type="inferred from homology"/>
<reference evidence="17 18" key="1">
    <citation type="submission" date="2020-04" db="EMBL/GenBank/DDBJ databases">
        <title>Molecular characterization of pseudomonads from Agaricus bisporus reveal novel blotch 2 pathogens in Western Europe.</title>
        <authorList>
            <person name="Taparia T."/>
            <person name="Krijger M."/>
            <person name="Haynes E."/>
            <person name="Elpinstone J.G."/>
            <person name="Noble R."/>
            <person name="Van Der Wolf J."/>
        </authorList>
    </citation>
    <scope>NUCLEOTIDE SEQUENCE [LARGE SCALE GENOMIC DNA]</scope>
    <source>
        <strain evidence="17 18">IPO3738</strain>
    </source>
</reference>
<dbReference type="InterPro" id="IPR002891">
    <property type="entry name" value="APS"/>
</dbReference>
<keyword evidence="8 14" id="KW-0547">Nucleotide-binding</keyword>
<dbReference type="Gene3D" id="3.40.50.300">
    <property type="entry name" value="P-loop containing nucleotide triphosphate hydrolases"/>
    <property type="match status" value="1"/>
</dbReference>
<dbReference type="InterPro" id="IPR059117">
    <property type="entry name" value="APS_kinase_dom"/>
</dbReference>
<dbReference type="PANTHER" id="PTHR11055:SF63">
    <property type="entry name" value="ADENYLYL-SULFATE KINASE 1, CHLOROPLASTIC"/>
    <property type="match status" value="1"/>
</dbReference>
<comment type="similarity">
    <text evidence="4 14 15">Belongs to the APS kinase family.</text>
</comment>
<comment type="function">
    <text evidence="2 14 15">Catalyzes the synthesis of activated sulfate.</text>
</comment>
<comment type="caution">
    <text evidence="17">The sequence shown here is derived from an EMBL/GenBank/DDBJ whole genome shotgun (WGS) entry which is preliminary data.</text>
</comment>
<keyword evidence="7 14" id="KW-0808">Transferase</keyword>
<evidence type="ECO:0000256" key="8">
    <source>
        <dbReference type="ARBA" id="ARBA00022741"/>
    </source>
</evidence>
<dbReference type="AlphaFoldDB" id="A0A7Y7Y0J7"/>
<dbReference type="GeneID" id="57659457"/>
<comment type="pathway">
    <text evidence="3 14 15">Sulfur metabolism; hydrogen sulfide biosynthesis; sulfite from sulfate: step 2/3.</text>
</comment>
<evidence type="ECO:0000256" key="1">
    <source>
        <dbReference type="ARBA" id="ARBA00001823"/>
    </source>
</evidence>
<dbReference type="GO" id="GO:0070814">
    <property type="term" value="P:hydrogen sulfide biosynthetic process"/>
    <property type="evidence" value="ECO:0007669"/>
    <property type="project" value="UniProtKB-UniRule"/>
</dbReference>
<accession>A0A7Y7Y0J7</accession>
<dbReference type="EC" id="2.7.1.25" evidence="5 14"/>
<dbReference type="GO" id="GO:0000103">
    <property type="term" value="P:sulfate assimilation"/>
    <property type="evidence" value="ECO:0007669"/>
    <property type="project" value="UniProtKB-UniRule"/>
</dbReference>
<evidence type="ECO:0000256" key="3">
    <source>
        <dbReference type="ARBA" id="ARBA00004806"/>
    </source>
</evidence>
<evidence type="ECO:0000256" key="10">
    <source>
        <dbReference type="ARBA" id="ARBA00022840"/>
    </source>
</evidence>
<dbReference type="HAMAP" id="MF_00065">
    <property type="entry name" value="Adenylyl_sulf_kinase"/>
    <property type="match status" value="1"/>
</dbReference>
<evidence type="ECO:0000256" key="13">
    <source>
        <dbReference type="ARBA" id="ARBA00031464"/>
    </source>
</evidence>
<dbReference type="InterPro" id="IPR027417">
    <property type="entry name" value="P-loop_NTPase"/>
</dbReference>
<keyword evidence="9 14" id="KW-0418">Kinase</keyword>
<evidence type="ECO:0000313" key="18">
    <source>
        <dbReference type="Proteomes" id="UP000517547"/>
    </source>
</evidence>
<dbReference type="RefSeq" id="WP_017125108.1">
    <property type="nucleotide sequence ID" value="NZ_JACAOR010000002.1"/>
</dbReference>
<name>A0A7Y7Y0J7_9PSED</name>
<evidence type="ECO:0000256" key="12">
    <source>
        <dbReference type="ARBA" id="ARBA00031393"/>
    </source>
</evidence>
<evidence type="ECO:0000256" key="11">
    <source>
        <dbReference type="ARBA" id="ARBA00029724"/>
    </source>
</evidence>
<dbReference type="Pfam" id="PF01583">
    <property type="entry name" value="APS_kinase"/>
    <property type="match status" value="1"/>
</dbReference>
<evidence type="ECO:0000256" key="14">
    <source>
        <dbReference type="HAMAP-Rule" id="MF_00065"/>
    </source>
</evidence>
<evidence type="ECO:0000256" key="7">
    <source>
        <dbReference type="ARBA" id="ARBA00022679"/>
    </source>
</evidence>
<keyword evidence="14" id="KW-0597">Phosphoprotein</keyword>
<dbReference type="PANTHER" id="PTHR11055">
    <property type="entry name" value="BIFUNCTIONAL 3'-PHOSPHOADENOSINE 5'-PHOSPHOSULFATE SYNTHASE"/>
    <property type="match status" value="1"/>
</dbReference>
<evidence type="ECO:0000256" key="5">
    <source>
        <dbReference type="ARBA" id="ARBA00012121"/>
    </source>
</evidence>
<evidence type="ECO:0000256" key="4">
    <source>
        <dbReference type="ARBA" id="ARBA00007008"/>
    </source>
</evidence>
<dbReference type="NCBIfam" id="TIGR00455">
    <property type="entry name" value="apsK"/>
    <property type="match status" value="1"/>
</dbReference>
<dbReference type="SUPFAM" id="SSF52540">
    <property type="entry name" value="P-loop containing nucleoside triphosphate hydrolases"/>
    <property type="match status" value="1"/>
</dbReference>
<evidence type="ECO:0000256" key="9">
    <source>
        <dbReference type="ARBA" id="ARBA00022777"/>
    </source>
</evidence>
<keyword evidence="10 14" id="KW-0067">ATP-binding</keyword>
<organism evidence="17 18">
    <name type="scientific">Pseudomonas gingeri</name>
    <dbReference type="NCBI Taxonomy" id="117681"/>
    <lineage>
        <taxon>Bacteria</taxon>
        <taxon>Pseudomonadati</taxon>
        <taxon>Pseudomonadota</taxon>
        <taxon>Gammaproteobacteria</taxon>
        <taxon>Pseudomonadales</taxon>
        <taxon>Pseudomonadaceae</taxon>
        <taxon>Pseudomonas</taxon>
    </lineage>
</organism>
<evidence type="ECO:0000259" key="16">
    <source>
        <dbReference type="Pfam" id="PF01583"/>
    </source>
</evidence>
<dbReference type="GO" id="GO:0005524">
    <property type="term" value="F:ATP binding"/>
    <property type="evidence" value="ECO:0007669"/>
    <property type="project" value="UniProtKB-UniRule"/>
</dbReference>
<protein>
    <recommendedName>
        <fullName evidence="6 14">Adenylyl-sulfate kinase</fullName>
        <ecNumber evidence="5 14">2.7.1.25</ecNumber>
    </recommendedName>
    <alternativeName>
        <fullName evidence="12 14">APS kinase</fullName>
    </alternativeName>
    <alternativeName>
        <fullName evidence="13 14">ATP adenosine-5'-phosphosulfate 3'-phosphotransferase</fullName>
    </alternativeName>
    <alternativeName>
        <fullName evidence="11 14">Adenosine-5'-phosphosulfate kinase</fullName>
    </alternativeName>
</protein>
<dbReference type="GO" id="GO:0004020">
    <property type="term" value="F:adenylylsulfate kinase activity"/>
    <property type="evidence" value="ECO:0007669"/>
    <property type="project" value="UniProtKB-UniRule"/>
</dbReference>
<feature type="domain" description="APS kinase" evidence="16">
    <location>
        <begin position="33"/>
        <end position="183"/>
    </location>
</feature>
<dbReference type="NCBIfam" id="NF003013">
    <property type="entry name" value="PRK03846.1"/>
    <property type="match status" value="1"/>
</dbReference>
<evidence type="ECO:0000313" key="17">
    <source>
        <dbReference type="EMBL" id="NWC15720.1"/>
    </source>
</evidence>
<evidence type="ECO:0000256" key="6">
    <source>
        <dbReference type="ARBA" id="ARBA00018163"/>
    </source>
</evidence>